<dbReference type="HOGENOM" id="CLU_037612_0_3_2"/>
<dbReference type="SUPFAM" id="SSF52540">
    <property type="entry name" value="P-loop containing nucleoside triphosphate hydrolases"/>
    <property type="match status" value="1"/>
</dbReference>
<reference evidence="2" key="1">
    <citation type="submission" date="2011-05" db="EMBL/GenBank/DDBJ databases">
        <title>Complete sequence of chromosome of Methanothermococcus okinawensis IH1.</title>
        <authorList>
            <consortium name="US DOE Joint Genome Institute"/>
            <person name="Lucas S."/>
            <person name="Han J."/>
            <person name="Lapidus A."/>
            <person name="Cheng J.-F."/>
            <person name="Goodwin L."/>
            <person name="Pitluck S."/>
            <person name="Peters L."/>
            <person name="Mikhailova N."/>
            <person name="Held B."/>
            <person name="Han C."/>
            <person name="Tapia R."/>
            <person name="Land M."/>
            <person name="Hauser L."/>
            <person name="Kyrpides N."/>
            <person name="Ivanova N."/>
            <person name="Pagani I."/>
            <person name="Sieprawska-Lupa M."/>
            <person name="Takai K."/>
            <person name="Miyazaki J."/>
            <person name="Whitman W."/>
            <person name="Woyke T."/>
        </authorList>
    </citation>
    <scope>NUCLEOTIDE SEQUENCE</scope>
    <source>
        <strain evidence="2">IH1</strain>
    </source>
</reference>
<proteinExistence type="predicted"/>
<dbReference type="Proteomes" id="UP000009296">
    <property type="component" value="Chromosome"/>
</dbReference>
<dbReference type="GO" id="GO:0009898">
    <property type="term" value="C:cytoplasmic side of plasma membrane"/>
    <property type="evidence" value="ECO:0007669"/>
    <property type="project" value="TreeGrafter"/>
</dbReference>
<dbReference type="AlphaFoldDB" id="F8AKY6"/>
<feature type="domain" description="AAA" evidence="1">
    <location>
        <begin position="5"/>
        <end position="157"/>
    </location>
</feature>
<dbReference type="GO" id="GO:0005829">
    <property type="term" value="C:cytosol"/>
    <property type="evidence" value="ECO:0007669"/>
    <property type="project" value="TreeGrafter"/>
</dbReference>
<name>F8AKY6_METOI</name>
<dbReference type="Gene3D" id="3.40.50.300">
    <property type="entry name" value="P-loop containing nucleotide triphosphate hydrolases"/>
    <property type="match status" value="1"/>
</dbReference>
<protein>
    <recommendedName>
        <fullName evidence="1">AAA domain-containing protein</fullName>
    </recommendedName>
</protein>
<dbReference type="OrthoDB" id="31168at2157"/>
<dbReference type="InterPro" id="IPR025669">
    <property type="entry name" value="AAA_dom"/>
</dbReference>
<dbReference type="eggNOG" id="arCOG00589">
    <property type="taxonomic scope" value="Archaea"/>
</dbReference>
<dbReference type="GO" id="GO:0016887">
    <property type="term" value="F:ATP hydrolysis activity"/>
    <property type="evidence" value="ECO:0007669"/>
    <property type="project" value="TreeGrafter"/>
</dbReference>
<keyword evidence="3" id="KW-1185">Reference proteome</keyword>
<dbReference type="InterPro" id="IPR027417">
    <property type="entry name" value="P-loop_NTPase"/>
</dbReference>
<sequence>MKLGFYNIQGGTGKTTIAANMAYYISDRIKTIYIDCDVYGGTGALLFGLENEPNTLNTYLDGECGLNDIIHEYNNLSIIACDTTPNAFNTDMDQKKFLDVIKFADENYDVVILDLPPNITENNLLFSSENIFNKIIIVAEDSIPGIANTLKTIELLNALSIEIVGIIVNKDRGIVDFEGILDNVVAIIPYDKKVEYQWLDGVPIVEKKSSFSKELSFLADELTESYIEKDLATLRALKIAKEFRGSIIGKDENNGKDIDKF</sequence>
<dbReference type="KEGG" id="mok:Metok_0403"/>
<dbReference type="RefSeq" id="WP_013866576.1">
    <property type="nucleotide sequence ID" value="NC_015636.1"/>
</dbReference>
<dbReference type="Pfam" id="PF13614">
    <property type="entry name" value="AAA_31"/>
    <property type="match status" value="1"/>
</dbReference>
<dbReference type="PANTHER" id="PTHR43384">
    <property type="entry name" value="SEPTUM SITE-DETERMINING PROTEIN MIND HOMOLOG, CHLOROPLASTIC-RELATED"/>
    <property type="match status" value="1"/>
</dbReference>
<accession>F8AKY6</accession>
<organism evidence="2 3">
    <name type="scientific">Methanothermococcus okinawensis (strain DSM 14208 / JCM 11175 / IH1)</name>
    <dbReference type="NCBI Taxonomy" id="647113"/>
    <lineage>
        <taxon>Archaea</taxon>
        <taxon>Methanobacteriati</taxon>
        <taxon>Methanobacteriota</taxon>
        <taxon>Methanomada group</taxon>
        <taxon>Methanococci</taxon>
        <taxon>Methanococcales</taxon>
        <taxon>Methanococcaceae</taxon>
        <taxon>Methanothermococcus</taxon>
    </lineage>
</organism>
<dbReference type="EMBL" id="CP002792">
    <property type="protein sequence ID" value="AEH06390.1"/>
    <property type="molecule type" value="Genomic_DNA"/>
</dbReference>
<evidence type="ECO:0000259" key="1">
    <source>
        <dbReference type="Pfam" id="PF13614"/>
    </source>
</evidence>
<evidence type="ECO:0000313" key="2">
    <source>
        <dbReference type="EMBL" id="AEH06390.1"/>
    </source>
</evidence>
<dbReference type="GO" id="GO:0005524">
    <property type="term" value="F:ATP binding"/>
    <property type="evidence" value="ECO:0007669"/>
    <property type="project" value="TreeGrafter"/>
</dbReference>
<dbReference type="PANTHER" id="PTHR43384:SF10">
    <property type="entry name" value="ATPASE INVOLVED IN CHROMOSOME PARTITIONING, PARA_MIND FAMILY"/>
    <property type="match status" value="1"/>
</dbReference>
<gene>
    <name evidence="2" type="ordered locus">Metok_0403</name>
</gene>
<dbReference type="GeneID" id="10772526"/>
<dbReference type="GO" id="GO:0051782">
    <property type="term" value="P:negative regulation of cell division"/>
    <property type="evidence" value="ECO:0007669"/>
    <property type="project" value="TreeGrafter"/>
</dbReference>
<evidence type="ECO:0000313" key="3">
    <source>
        <dbReference type="Proteomes" id="UP000009296"/>
    </source>
</evidence>
<dbReference type="STRING" id="647113.Metok_0403"/>
<dbReference type="InterPro" id="IPR050625">
    <property type="entry name" value="ParA/MinD_ATPase"/>
</dbReference>